<sequence>MPSGLIKNCIVAKRHPMNRHFNRHQRCLNGLCLHLPTSSIGSKVADVGVKFSPKLSIRKKSIHGDCLQPELDVLLNELRECILDGNAVVEELEQFKRKDGDNLHKEFPVNCEENGKEEEAEEKRRTRTEKVERFVKMVKRQFELGRRIEKLVPCLFEELCSPSVSLDDSDAEEYFQVEQLLSKNFAKVLALVVRYDMLKASTPSLQNAFSLFRRMSSLDGTIGGFHLLLAHQSDQISLFLARPAPMLCSLVSGAERFIGRWHQSKRGLAISHLTSALLVIYKVLKHMVERTNSLPALPPKKAMPSAAAAHFVHSMVGVLLLFDHVDSLGVFSPHSPFDIVDFVQITVQSESETEGRQLLATLRFFSKNFNSSNTAASMRSMLSGEMRRK</sequence>
<accession>A0ABD2LYM2</accession>
<dbReference type="EMBL" id="JBICBT010000228">
    <property type="protein sequence ID" value="KAL3119937.1"/>
    <property type="molecule type" value="Genomic_DNA"/>
</dbReference>
<evidence type="ECO:0000256" key="3">
    <source>
        <dbReference type="ARBA" id="ARBA00023136"/>
    </source>
</evidence>
<keyword evidence="4" id="KW-0449">Lipoprotein</keyword>
<evidence type="ECO:0000313" key="7">
    <source>
        <dbReference type="Proteomes" id="UP001620626"/>
    </source>
</evidence>
<evidence type="ECO:0000256" key="1">
    <source>
        <dbReference type="ARBA" id="ARBA00004635"/>
    </source>
</evidence>
<keyword evidence="3" id="KW-0472">Membrane</keyword>
<evidence type="ECO:0000259" key="5">
    <source>
        <dbReference type="Pfam" id="PF07159"/>
    </source>
</evidence>
<dbReference type="InterPro" id="IPR039789">
    <property type="entry name" value="CYRI"/>
</dbReference>
<dbReference type="Pfam" id="PF07159">
    <property type="entry name" value="CYRIA-B_Rac1-bd"/>
    <property type="match status" value="1"/>
</dbReference>
<dbReference type="GO" id="GO:0016020">
    <property type="term" value="C:membrane"/>
    <property type="evidence" value="ECO:0007669"/>
    <property type="project" value="UniProtKB-SubCell"/>
</dbReference>
<gene>
    <name evidence="6" type="ORF">niasHT_007065</name>
</gene>
<organism evidence="6 7">
    <name type="scientific">Heterodera trifolii</name>
    <dbReference type="NCBI Taxonomy" id="157864"/>
    <lineage>
        <taxon>Eukaryota</taxon>
        <taxon>Metazoa</taxon>
        <taxon>Ecdysozoa</taxon>
        <taxon>Nematoda</taxon>
        <taxon>Chromadorea</taxon>
        <taxon>Rhabditida</taxon>
        <taxon>Tylenchina</taxon>
        <taxon>Tylenchomorpha</taxon>
        <taxon>Tylenchoidea</taxon>
        <taxon>Heteroderidae</taxon>
        <taxon>Heteroderinae</taxon>
        <taxon>Heterodera</taxon>
    </lineage>
</organism>
<name>A0ABD2LYM2_9BILA</name>
<evidence type="ECO:0000256" key="2">
    <source>
        <dbReference type="ARBA" id="ARBA00005778"/>
    </source>
</evidence>
<keyword evidence="7" id="KW-1185">Reference proteome</keyword>
<comment type="similarity">
    <text evidence="2">Belongs to the CYRI family.</text>
</comment>
<evidence type="ECO:0000256" key="4">
    <source>
        <dbReference type="ARBA" id="ARBA00023288"/>
    </source>
</evidence>
<evidence type="ECO:0000313" key="6">
    <source>
        <dbReference type="EMBL" id="KAL3119937.1"/>
    </source>
</evidence>
<dbReference type="AlphaFoldDB" id="A0ABD2LYM2"/>
<dbReference type="InterPro" id="IPR009828">
    <property type="entry name" value="CYRIA/CYRIB_Rac1-bd"/>
</dbReference>
<comment type="caution">
    <text evidence="6">The sequence shown here is derived from an EMBL/GenBank/DDBJ whole genome shotgun (WGS) entry which is preliminary data.</text>
</comment>
<protein>
    <recommendedName>
        <fullName evidence="5">CYRIA/CYRIB Rac1 binding domain-containing protein</fullName>
    </recommendedName>
</protein>
<reference evidence="6 7" key="1">
    <citation type="submission" date="2024-10" db="EMBL/GenBank/DDBJ databases">
        <authorList>
            <person name="Kim D."/>
        </authorList>
    </citation>
    <scope>NUCLEOTIDE SEQUENCE [LARGE SCALE GENOMIC DNA]</scope>
    <source>
        <strain evidence="6">BH-2024</strain>
    </source>
</reference>
<feature type="domain" description="CYRIA/CYRIB Rac1 binding" evidence="5">
    <location>
        <begin position="119"/>
        <end position="377"/>
    </location>
</feature>
<dbReference type="PANTHER" id="PTHR12422">
    <property type="entry name" value="GH09096P"/>
    <property type="match status" value="1"/>
</dbReference>
<dbReference type="Proteomes" id="UP001620626">
    <property type="component" value="Unassembled WGS sequence"/>
</dbReference>
<comment type="subcellular location">
    <subcellularLocation>
        <location evidence="1">Membrane</location>
        <topology evidence="1">Lipid-anchor</topology>
    </subcellularLocation>
</comment>
<proteinExistence type="inferred from homology"/>